<evidence type="ECO:0000313" key="1">
    <source>
        <dbReference type="EMBL" id="VFJ92387.1"/>
    </source>
</evidence>
<organism evidence="2">
    <name type="scientific">Candidatus Kentrum eta</name>
    <dbReference type="NCBI Taxonomy" id="2126337"/>
    <lineage>
        <taxon>Bacteria</taxon>
        <taxon>Pseudomonadati</taxon>
        <taxon>Pseudomonadota</taxon>
        <taxon>Gammaproteobacteria</taxon>
        <taxon>Candidatus Kentrum</taxon>
    </lineage>
</organism>
<dbReference type="PANTHER" id="PTHR33594">
    <property type="entry name" value="SUPERFAMILY HYDROLASE, PUTATIVE (AFU_ORTHOLOGUE AFUA_1G03035)-RELATED"/>
    <property type="match status" value="1"/>
</dbReference>
<dbReference type="EMBL" id="CAADFI010000044">
    <property type="protein sequence ID" value="VFJ93426.1"/>
    <property type="molecule type" value="Genomic_DNA"/>
</dbReference>
<dbReference type="EMBL" id="CAADFJ010000043">
    <property type="protein sequence ID" value="VFK00297.1"/>
    <property type="molecule type" value="Genomic_DNA"/>
</dbReference>
<gene>
    <name evidence="1" type="ORF">BECKH772A_GA0070896_100435</name>
    <name evidence="2" type="ORF">BECKH772B_GA0070898_100444</name>
    <name evidence="3" type="ORF">BECKH772C_GA0070978_100433</name>
</gene>
<dbReference type="EMBL" id="CAADFG010000043">
    <property type="protein sequence ID" value="VFJ92387.1"/>
    <property type="molecule type" value="Genomic_DNA"/>
</dbReference>
<dbReference type="AlphaFoldDB" id="A0A450ULL0"/>
<accession>A0A450ULL0</accession>
<evidence type="ECO:0008006" key="4">
    <source>
        <dbReference type="Google" id="ProtNLM"/>
    </source>
</evidence>
<reference evidence="2" key="1">
    <citation type="submission" date="2019-02" db="EMBL/GenBank/DDBJ databases">
        <authorList>
            <person name="Gruber-Vodicka R. H."/>
            <person name="Seah K. B. B."/>
        </authorList>
    </citation>
    <scope>NUCLEOTIDE SEQUENCE</scope>
    <source>
        <strain evidence="3">BECK_SA2B12</strain>
        <strain evidence="1">BECK_SA2B15</strain>
        <strain evidence="2">BECK_SA2B20</strain>
    </source>
</reference>
<name>A0A450ULL0_9GAMM</name>
<dbReference type="Gene3D" id="1.20.58.1910">
    <property type="match status" value="1"/>
</dbReference>
<dbReference type="SUPFAM" id="SSF109604">
    <property type="entry name" value="HD-domain/PDEase-like"/>
    <property type="match status" value="1"/>
</dbReference>
<evidence type="ECO:0000313" key="2">
    <source>
        <dbReference type="EMBL" id="VFJ93426.1"/>
    </source>
</evidence>
<dbReference type="PANTHER" id="PTHR33594:SF1">
    <property type="entry name" value="HD_PDEASE DOMAIN-CONTAINING PROTEIN"/>
    <property type="match status" value="1"/>
</dbReference>
<proteinExistence type="predicted"/>
<dbReference type="Gene3D" id="1.10.472.50">
    <property type="entry name" value="HD-domain/PDEase-like"/>
    <property type="match status" value="1"/>
</dbReference>
<sequence length="187" mass="21646">MNRYDKADIQQIRRLSEAFYASQDFAHDASHAEYVVRCARMIARTEESNAFLVEAGAWLHQFHDHLDKLNALLDESTLPRNTQRELFHIVSVCRPRKIQHAETIEAKIVYDADALAVIGSYGLVRELLCNAVVRGIPWEENVTKTQEVQKLFMDTLQTDTARELAKSSNEICGLFWEEYRRWDNFAA</sequence>
<evidence type="ECO:0000313" key="3">
    <source>
        <dbReference type="EMBL" id="VFK00297.1"/>
    </source>
</evidence>
<protein>
    <recommendedName>
        <fullName evidence="4">HD domain-containing protein</fullName>
    </recommendedName>
</protein>